<dbReference type="STRING" id="582672.SAMN05216360_11472"/>
<protein>
    <recommendedName>
        <fullName evidence="4">dTDP-4-dehydrorhamnose 3,5-epimerase</fullName>
        <ecNumber evidence="3">5.1.3.13</ecNumber>
    </recommendedName>
    <alternativeName>
        <fullName evidence="6">Thymidine diphospho-4-keto-rhamnose 3,5-epimerase</fullName>
    </alternativeName>
    <alternativeName>
        <fullName evidence="5">dTDP-4-keto-6-deoxyglucose 3,5-epimerase</fullName>
    </alternativeName>
    <alternativeName>
        <fullName evidence="7">dTDP-6-deoxy-D-xylo-4-hexulose 3,5-epimerase</fullName>
    </alternativeName>
</protein>
<organism evidence="9 10">
    <name type="scientific">Methylobacterium phyllostachyos</name>
    <dbReference type="NCBI Taxonomy" id="582672"/>
    <lineage>
        <taxon>Bacteria</taxon>
        <taxon>Pseudomonadati</taxon>
        <taxon>Pseudomonadota</taxon>
        <taxon>Alphaproteobacteria</taxon>
        <taxon>Hyphomicrobiales</taxon>
        <taxon>Methylobacteriaceae</taxon>
        <taxon>Methylobacterium</taxon>
    </lineage>
</organism>
<dbReference type="OrthoDB" id="9800680at2"/>
<keyword evidence="10" id="KW-1185">Reference proteome</keyword>
<dbReference type="EMBL" id="FNHS01000014">
    <property type="protein sequence ID" value="SDO05850.1"/>
    <property type="molecule type" value="Genomic_DNA"/>
</dbReference>
<reference evidence="10" key="1">
    <citation type="submission" date="2016-10" db="EMBL/GenBank/DDBJ databases">
        <authorList>
            <person name="Varghese N."/>
            <person name="Submissions S."/>
        </authorList>
    </citation>
    <scope>NUCLEOTIDE SEQUENCE [LARGE SCALE GENOMIC DNA]</scope>
    <source>
        <strain evidence="10">BL47</strain>
    </source>
</reference>
<evidence type="ECO:0000256" key="3">
    <source>
        <dbReference type="ARBA" id="ARBA00012098"/>
    </source>
</evidence>
<feature type="active site" description="Proton donor" evidence="8">
    <location>
        <position position="132"/>
    </location>
</feature>
<dbReference type="AlphaFoldDB" id="A0A1H0GG19"/>
<evidence type="ECO:0000256" key="5">
    <source>
        <dbReference type="ARBA" id="ARBA00029758"/>
    </source>
</evidence>
<evidence type="ECO:0000313" key="10">
    <source>
        <dbReference type="Proteomes" id="UP000198704"/>
    </source>
</evidence>
<evidence type="ECO:0000256" key="6">
    <source>
        <dbReference type="ARBA" id="ARBA00031424"/>
    </source>
</evidence>
<sequence length="179" mass="19799">MFDSQPSDMPGVFSLRAPGGQDPRGSFHKLMHAPSLTGSGLRTDFSEIYSSTSRRDVIRGMHFQMPPHQHAKLVWCLTGTVTDVVLDLRRDSPSYKRAVAFELDGGTPTGVYIPEGCAHGFAVRSDEATLLYLVTSVHAPEADAGIAYDSFGFDWQIADPILSQRDRTHPRLDDFETPF</sequence>
<evidence type="ECO:0000256" key="8">
    <source>
        <dbReference type="PIRSR" id="PIRSR600888-1"/>
    </source>
</evidence>
<accession>A0A1H0GG19</accession>
<comment type="catalytic activity">
    <reaction evidence="1">
        <text>dTDP-4-dehydro-6-deoxy-alpha-D-glucose = dTDP-4-dehydro-beta-L-rhamnose</text>
        <dbReference type="Rhea" id="RHEA:16969"/>
        <dbReference type="ChEBI" id="CHEBI:57649"/>
        <dbReference type="ChEBI" id="CHEBI:62830"/>
        <dbReference type="EC" id="5.1.3.13"/>
    </reaction>
</comment>
<dbReference type="Gene3D" id="2.60.120.10">
    <property type="entry name" value="Jelly Rolls"/>
    <property type="match status" value="1"/>
</dbReference>
<dbReference type="GO" id="GO:0000271">
    <property type="term" value="P:polysaccharide biosynthetic process"/>
    <property type="evidence" value="ECO:0007669"/>
    <property type="project" value="TreeGrafter"/>
</dbReference>
<gene>
    <name evidence="9" type="ORF">SAMN05216360_11472</name>
</gene>
<dbReference type="Proteomes" id="UP000198704">
    <property type="component" value="Unassembled WGS sequence"/>
</dbReference>
<evidence type="ECO:0000256" key="7">
    <source>
        <dbReference type="ARBA" id="ARBA00033311"/>
    </source>
</evidence>
<dbReference type="PANTHER" id="PTHR21047">
    <property type="entry name" value="DTDP-6-DEOXY-D-GLUCOSE-3,5 EPIMERASE"/>
    <property type="match status" value="1"/>
</dbReference>
<evidence type="ECO:0000313" key="9">
    <source>
        <dbReference type="EMBL" id="SDO05850.1"/>
    </source>
</evidence>
<evidence type="ECO:0000256" key="2">
    <source>
        <dbReference type="ARBA" id="ARBA00001997"/>
    </source>
</evidence>
<dbReference type="RefSeq" id="WP_091719444.1">
    <property type="nucleotide sequence ID" value="NZ_FNHS01000014.1"/>
</dbReference>
<dbReference type="GO" id="GO:0008830">
    <property type="term" value="F:dTDP-4-dehydrorhamnose 3,5-epimerase activity"/>
    <property type="evidence" value="ECO:0007669"/>
    <property type="project" value="UniProtKB-EC"/>
</dbReference>
<comment type="function">
    <text evidence="2">Catalyzes the epimerization of the C3' and C5'positions of dTDP-6-deoxy-D-xylo-4-hexulose, forming dTDP-6-deoxy-L-lyxo-4-hexulose.</text>
</comment>
<dbReference type="GO" id="GO:0005829">
    <property type="term" value="C:cytosol"/>
    <property type="evidence" value="ECO:0007669"/>
    <property type="project" value="TreeGrafter"/>
</dbReference>
<name>A0A1H0GG19_9HYPH</name>
<dbReference type="InterPro" id="IPR014710">
    <property type="entry name" value="RmlC-like_jellyroll"/>
</dbReference>
<dbReference type="InterPro" id="IPR000888">
    <property type="entry name" value="RmlC-like"/>
</dbReference>
<proteinExistence type="predicted"/>
<evidence type="ECO:0000256" key="1">
    <source>
        <dbReference type="ARBA" id="ARBA00001298"/>
    </source>
</evidence>
<dbReference type="PANTHER" id="PTHR21047:SF2">
    <property type="entry name" value="THYMIDINE DIPHOSPHO-4-KETO-RHAMNOSE 3,5-EPIMERASE"/>
    <property type="match status" value="1"/>
</dbReference>
<dbReference type="Pfam" id="PF00908">
    <property type="entry name" value="dTDP_sugar_isom"/>
    <property type="match status" value="1"/>
</dbReference>
<feature type="active site" description="Proton acceptor" evidence="8">
    <location>
        <position position="62"/>
    </location>
</feature>
<dbReference type="InterPro" id="IPR011051">
    <property type="entry name" value="RmlC_Cupin_sf"/>
</dbReference>
<dbReference type="EC" id="5.1.3.13" evidence="3"/>
<dbReference type="CDD" id="cd00438">
    <property type="entry name" value="cupin_RmlC"/>
    <property type="match status" value="1"/>
</dbReference>
<dbReference type="SUPFAM" id="SSF51182">
    <property type="entry name" value="RmlC-like cupins"/>
    <property type="match status" value="1"/>
</dbReference>
<evidence type="ECO:0000256" key="4">
    <source>
        <dbReference type="ARBA" id="ARBA00019595"/>
    </source>
</evidence>
<dbReference type="GO" id="GO:0019305">
    <property type="term" value="P:dTDP-rhamnose biosynthetic process"/>
    <property type="evidence" value="ECO:0007669"/>
    <property type="project" value="TreeGrafter"/>
</dbReference>